<evidence type="ECO:0000256" key="1">
    <source>
        <dbReference type="ARBA" id="ARBA00003681"/>
    </source>
</evidence>
<dbReference type="PROSITE" id="PS00369">
    <property type="entry name" value="PTS_HPR_HIS"/>
    <property type="match status" value="1"/>
</dbReference>
<dbReference type="EMBL" id="PVSR01000001">
    <property type="protein sequence ID" value="PRW65320.1"/>
    <property type="molecule type" value="Genomic_DNA"/>
</dbReference>
<evidence type="ECO:0000256" key="4">
    <source>
        <dbReference type="ARBA" id="ARBA00022490"/>
    </source>
</evidence>
<dbReference type="InterPro" id="IPR001020">
    <property type="entry name" value="PTS_HPr_His_P_site"/>
</dbReference>
<evidence type="ECO:0000259" key="6">
    <source>
        <dbReference type="PROSITE" id="PS51350"/>
    </source>
</evidence>
<dbReference type="Proteomes" id="UP000239352">
    <property type="component" value="Unassembled WGS sequence"/>
</dbReference>
<dbReference type="GO" id="GO:0009401">
    <property type="term" value="P:phosphoenolpyruvate-dependent sugar phosphotransferase system"/>
    <property type="evidence" value="ECO:0007669"/>
    <property type="project" value="UniProtKB-KW"/>
</dbReference>
<dbReference type="PANTHER" id="PTHR33705">
    <property type="entry name" value="PHOSPHOCARRIER PROTEIN HPR"/>
    <property type="match status" value="1"/>
</dbReference>
<accession>A0A2T0H1V7</accession>
<name>A0A2T0H1V7_ACTMO</name>
<gene>
    <name evidence="7" type="ORF">CEP50_02060</name>
</gene>
<dbReference type="InParanoid" id="A0A2T0H1V7"/>
<dbReference type="STRING" id="1050202.GCA_000384035_01249"/>
<protein>
    <recommendedName>
        <fullName evidence="3">Phosphocarrier protein HPr</fullName>
    </recommendedName>
</protein>
<dbReference type="Pfam" id="PF00381">
    <property type="entry name" value="PTS-HPr"/>
    <property type="match status" value="1"/>
</dbReference>
<keyword evidence="4" id="KW-0963">Cytoplasm</keyword>
<evidence type="ECO:0000313" key="8">
    <source>
        <dbReference type="Proteomes" id="UP000239352"/>
    </source>
</evidence>
<evidence type="ECO:0000256" key="2">
    <source>
        <dbReference type="ARBA" id="ARBA00004496"/>
    </source>
</evidence>
<keyword evidence="8" id="KW-1185">Reference proteome</keyword>
<organism evidence="7 8">
    <name type="scientific">Actinopolyspora mortivallis</name>
    <dbReference type="NCBI Taxonomy" id="33906"/>
    <lineage>
        <taxon>Bacteria</taxon>
        <taxon>Bacillati</taxon>
        <taxon>Actinomycetota</taxon>
        <taxon>Actinomycetes</taxon>
        <taxon>Actinopolysporales</taxon>
        <taxon>Actinopolysporaceae</taxon>
        <taxon>Actinopolyspora</taxon>
    </lineage>
</organism>
<keyword evidence="5" id="KW-0598">Phosphotransferase system</keyword>
<evidence type="ECO:0000256" key="3">
    <source>
        <dbReference type="ARBA" id="ARBA00020422"/>
    </source>
</evidence>
<dbReference type="PROSITE" id="PS51350">
    <property type="entry name" value="PTS_HPR_DOM"/>
    <property type="match status" value="1"/>
</dbReference>
<dbReference type="InterPro" id="IPR000032">
    <property type="entry name" value="HPr-like"/>
</dbReference>
<dbReference type="PANTHER" id="PTHR33705:SF2">
    <property type="entry name" value="PHOSPHOCARRIER PROTEIN NPR"/>
    <property type="match status" value="1"/>
</dbReference>
<reference evidence="7 8" key="1">
    <citation type="submission" date="2018-03" db="EMBL/GenBank/DDBJ databases">
        <title>Actinopolyspora mortivallis from Sahara, screening for active biomolecules.</title>
        <authorList>
            <person name="Selama O."/>
            <person name="Wellington E.M.H."/>
            <person name="Hacene H."/>
        </authorList>
    </citation>
    <scope>NUCLEOTIDE SEQUENCE [LARGE SCALE GENOMIC DNA]</scope>
    <source>
        <strain evidence="7 8">M5A</strain>
    </source>
</reference>
<dbReference type="GO" id="GO:0005737">
    <property type="term" value="C:cytoplasm"/>
    <property type="evidence" value="ECO:0007669"/>
    <property type="project" value="UniProtKB-SubCell"/>
</dbReference>
<sequence>MPQRRVTIASRVGLHARPAALFAKAVAAHSVPVRISKVTDGVAGEPVEAASVLGLMGLGAEHGDEVELHTPDVGTGESVLDELVELLGRDLDAEPAG</sequence>
<comment type="function">
    <text evidence="1">General (non sugar-specific) component of the phosphoenolpyruvate-dependent sugar phosphotransferase system (sugar PTS). This major carbohydrate active-transport system catalyzes the phosphorylation of incoming sugar substrates concomitantly with their translocation across the cell membrane. The phosphoryl group from phosphoenolpyruvate (PEP) is transferred to the phosphoryl carrier protein HPr by enzyme I. Phospho-HPr then transfers it to the PTS EIIA domain.</text>
</comment>
<dbReference type="InterPro" id="IPR050399">
    <property type="entry name" value="HPr"/>
</dbReference>
<dbReference type="AlphaFoldDB" id="A0A2T0H1V7"/>
<dbReference type="PRINTS" id="PR00107">
    <property type="entry name" value="PHOSPHOCPHPR"/>
</dbReference>
<evidence type="ECO:0000313" key="7">
    <source>
        <dbReference type="EMBL" id="PRW65320.1"/>
    </source>
</evidence>
<comment type="subcellular location">
    <subcellularLocation>
        <location evidence="2">Cytoplasm</location>
    </subcellularLocation>
</comment>
<dbReference type="InterPro" id="IPR035895">
    <property type="entry name" value="HPr-like_sf"/>
</dbReference>
<comment type="caution">
    <text evidence="7">The sequence shown here is derived from an EMBL/GenBank/DDBJ whole genome shotgun (WGS) entry which is preliminary data.</text>
</comment>
<proteinExistence type="predicted"/>
<dbReference type="NCBIfam" id="TIGR01003">
    <property type="entry name" value="PTS_HPr_family"/>
    <property type="match status" value="1"/>
</dbReference>
<evidence type="ECO:0000256" key="5">
    <source>
        <dbReference type="ARBA" id="ARBA00022683"/>
    </source>
</evidence>
<dbReference type="RefSeq" id="WP_106112181.1">
    <property type="nucleotide sequence ID" value="NZ_PVSR01000001.1"/>
</dbReference>
<dbReference type="SUPFAM" id="SSF55594">
    <property type="entry name" value="HPr-like"/>
    <property type="match status" value="1"/>
</dbReference>
<dbReference type="CDD" id="cd00367">
    <property type="entry name" value="PTS-HPr_like"/>
    <property type="match status" value="1"/>
</dbReference>
<feature type="domain" description="HPr" evidence="6">
    <location>
        <begin position="1"/>
        <end position="94"/>
    </location>
</feature>
<dbReference type="Gene3D" id="3.30.1340.10">
    <property type="entry name" value="HPr-like"/>
    <property type="match status" value="1"/>
</dbReference>